<organism evidence="6 7">
    <name type="scientific">Volvox africanus</name>
    <dbReference type="NCBI Taxonomy" id="51714"/>
    <lineage>
        <taxon>Eukaryota</taxon>
        <taxon>Viridiplantae</taxon>
        <taxon>Chlorophyta</taxon>
        <taxon>core chlorophytes</taxon>
        <taxon>Chlorophyceae</taxon>
        <taxon>CS clade</taxon>
        <taxon>Chlamydomonadales</taxon>
        <taxon>Volvocaceae</taxon>
        <taxon>Volvox</taxon>
    </lineage>
</organism>
<accession>A0ABQ5SGW5</accession>
<dbReference type="PANTHER" id="PTHR13256:SF16">
    <property type="entry name" value="ALPHA_BETA-TUBULIN-N-ACETYLTRANSFERASE 9"/>
    <property type="match status" value="1"/>
</dbReference>
<reference evidence="6 7" key="1">
    <citation type="journal article" date="2023" name="IScience">
        <title>Expanded male sex-determining region conserved during the evolution of homothallism in the green alga Volvox.</title>
        <authorList>
            <person name="Yamamoto K."/>
            <person name="Matsuzaki R."/>
            <person name="Mahakham W."/>
            <person name="Heman W."/>
            <person name="Sekimoto H."/>
            <person name="Kawachi M."/>
            <person name="Minakuchi Y."/>
            <person name="Toyoda A."/>
            <person name="Nozaki H."/>
        </authorList>
    </citation>
    <scope>NUCLEOTIDE SEQUENCE [LARGE SCALE GENOMIC DNA]</scope>
    <source>
        <strain evidence="6 7">NIES-4468</strain>
    </source>
</reference>
<evidence type="ECO:0000259" key="5">
    <source>
        <dbReference type="PROSITE" id="PS51186"/>
    </source>
</evidence>
<dbReference type="InterPro" id="IPR016181">
    <property type="entry name" value="Acyl_CoA_acyltransferase"/>
</dbReference>
<dbReference type="EMBL" id="BSDZ01000080">
    <property type="protein sequence ID" value="GLI69014.1"/>
    <property type="molecule type" value="Genomic_DNA"/>
</dbReference>
<keyword evidence="7" id="KW-1185">Reference proteome</keyword>
<comment type="caution">
    <text evidence="6">The sequence shown here is derived from an EMBL/GenBank/DDBJ whole genome shotgun (WGS) entry which is preliminary data.</text>
</comment>
<dbReference type="Gene3D" id="3.40.630.30">
    <property type="match status" value="2"/>
</dbReference>
<dbReference type="InterPro" id="IPR039135">
    <property type="entry name" value="NAT9-like"/>
</dbReference>
<dbReference type="InterPro" id="IPR000182">
    <property type="entry name" value="GNAT_dom"/>
</dbReference>
<protein>
    <recommendedName>
        <fullName evidence="5">N-acetyltransferase domain-containing protein</fullName>
    </recommendedName>
</protein>
<keyword evidence="3" id="KW-0012">Acyltransferase</keyword>
<dbReference type="Proteomes" id="UP001165090">
    <property type="component" value="Unassembled WGS sequence"/>
</dbReference>
<sequence length="283" mass="31565">MRISNNTTVQGKYVMLVPYRAEHVPQYHEWMQDTHLQQATASEPLTMDEEYDMQVMAFSEVMPLLKCGTDKSRQRLNRDKPGAIESYAGSSKQSPKAQPNRVANMTCILGVSLRGTVVEIHPKAPSTPYTCRHAVQRSWAEDEDKLTFIVLDRSLPDTPGTGSHGGAMAGDVNLFFTLGEEEGGRQSAEIEVMIAELASRGKGLAKEALCLLMAYATRELGVKRYVAKIHEVNQPSRGLFEGLGFTEFRRVPVFGEVHYELQVDKSVDWLCALQDSLVYGSYD</sequence>
<feature type="domain" description="N-acetyltransferase" evidence="5">
    <location>
        <begin position="118"/>
        <end position="264"/>
    </location>
</feature>
<name>A0ABQ5SGW5_9CHLO</name>
<feature type="region of interest" description="Disordered" evidence="4">
    <location>
        <begin position="70"/>
        <end position="99"/>
    </location>
</feature>
<evidence type="ECO:0000256" key="1">
    <source>
        <dbReference type="ARBA" id="ARBA00009342"/>
    </source>
</evidence>
<evidence type="ECO:0000256" key="2">
    <source>
        <dbReference type="ARBA" id="ARBA00022679"/>
    </source>
</evidence>
<gene>
    <name evidence="6" type="ORF">VaNZ11_013553</name>
</gene>
<evidence type="ECO:0000256" key="3">
    <source>
        <dbReference type="ARBA" id="ARBA00023315"/>
    </source>
</evidence>
<dbReference type="PANTHER" id="PTHR13256">
    <property type="entry name" value="N-ACETYLTRANSFERASE 9"/>
    <property type="match status" value="1"/>
</dbReference>
<feature type="compositionally biased region" description="Basic and acidic residues" evidence="4">
    <location>
        <begin position="70"/>
        <end position="82"/>
    </location>
</feature>
<evidence type="ECO:0000256" key="4">
    <source>
        <dbReference type="SAM" id="MobiDB-lite"/>
    </source>
</evidence>
<comment type="similarity">
    <text evidence="1">Belongs to the acetyltransferase family. GNAT subfamily.</text>
</comment>
<keyword evidence="2" id="KW-0808">Transferase</keyword>
<evidence type="ECO:0000313" key="7">
    <source>
        <dbReference type="Proteomes" id="UP001165090"/>
    </source>
</evidence>
<dbReference type="Pfam" id="PF13302">
    <property type="entry name" value="Acetyltransf_3"/>
    <property type="match status" value="1"/>
</dbReference>
<dbReference type="SUPFAM" id="SSF55729">
    <property type="entry name" value="Acyl-CoA N-acyltransferases (Nat)"/>
    <property type="match status" value="1"/>
</dbReference>
<proteinExistence type="inferred from homology"/>
<feature type="compositionally biased region" description="Polar residues" evidence="4">
    <location>
        <begin position="88"/>
        <end position="99"/>
    </location>
</feature>
<dbReference type="PROSITE" id="PS51186">
    <property type="entry name" value="GNAT"/>
    <property type="match status" value="1"/>
</dbReference>
<evidence type="ECO:0000313" key="6">
    <source>
        <dbReference type="EMBL" id="GLI69014.1"/>
    </source>
</evidence>